<protein>
    <submittedName>
        <fullName evidence="1">Uncharacterized protein</fullName>
    </submittedName>
</protein>
<sequence>MGKANPVTIAGIHFNKQGDAVSFFNDQKKDLLPEGMIEEGELFSALKDVYERYCNNSPGYELNGRLITGFSVDYERRNVGGTWVTHPCYKAHFSNDEIRPFSIAKAVKSVADNPH</sequence>
<gene>
    <name evidence="1" type="ORF">J5X90_13185</name>
</gene>
<name>A0ABX7V0V8_9GAMM</name>
<dbReference type="RefSeq" id="WP_209051578.1">
    <property type="nucleotide sequence ID" value="NZ_CP072425.1"/>
</dbReference>
<evidence type="ECO:0000313" key="2">
    <source>
        <dbReference type="Proteomes" id="UP000665025"/>
    </source>
</evidence>
<dbReference type="EMBL" id="CP072425">
    <property type="protein sequence ID" value="QTL34493.1"/>
    <property type="molecule type" value="Genomic_DNA"/>
</dbReference>
<accession>A0ABX7V0V8</accession>
<organism evidence="1 2">
    <name type="scientific">Pseudoalteromonas viridis</name>
    <dbReference type="NCBI Taxonomy" id="339617"/>
    <lineage>
        <taxon>Bacteria</taxon>
        <taxon>Pseudomonadati</taxon>
        <taxon>Pseudomonadota</taxon>
        <taxon>Gammaproteobacteria</taxon>
        <taxon>Alteromonadales</taxon>
        <taxon>Pseudoalteromonadaceae</taxon>
        <taxon>Pseudoalteromonas</taxon>
    </lineage>
</organism>
<reference evidence="1 2" key="1">
    <citation type="submission" date="2021-03" db="EMBL/GenBank/DDBJ databases">
        <title>Complete Genome of Pseudoalteromonas viridis Strain BBR56, a new biocontrol bacterial candidate.</title>
        <authorList>
            <person name="Handayani D.P."/>
            <person name="Isnansetyo A."/>
            <person name="Istiqomah I."/>
            <person name="Jumina J."/>
        </authorList>
    </citation>
    <scope>NUCLEOTIDE SEQUENCE [LARGE SCALE GENOMIC DNA]</scope>
    <source>
        <strain evidence="1 2">BBR56</strain>
    </source>
</reference>
<keyword evidence="2" id="KW-1185">Reference proteome</keyword>
<proteinExistence type="predicted"/>
<dbReference type="Proteomes" id="UP000665025">
    <property type="component" value="Chromosome 1"/>
</dbReference>
<evidence type="ECO:0000313" key="1">
    <source>
        <dbReference type="EMBL" id="QTL34493.1"/>
    </source>
</evidence>